<evidence type="ECO:0000259" key="3">
    <source>
        <dbReference type="Pfam" id="PF13472"/>
    </source>
</evidence>
<dbReference type="RefSeq" id="WP_084442126.1">
    <property type="nucleotide sequence ID" value="NZ_CP109796.1"/>
</dbReference>
<evidence type="ECO:0000313" key="5">
    <source>
        <dbReference type="EMBL" id="OAM90073.1"/>
    </source>
</evidence>
<dbReference type="STRING" id="1184151.AW736_09840"/>
<dbReference type="Pfam" id="PF20434">
    <property type="entry name" value="BD-FAE"/>
    <property type="match status" value="1"/>
</dbReference>
<gene>
    <name evidence="5" type="ORF">AW736_09840</name>
</gene>
<accession>A0A178IJL7</accession>
<keyword evidence="6" id="KW-1185">Reference proteome</keyword>
<dbReference type="InterPro" id="IPR029058">
    <property type="entry name" value="AB_hydrolase_fold"/>
</dbReference>
<feature type="domain" description="SGNH hydrolase-type esterase" evidence="3">
    <location>
        <begin position="56"/>
        <end position="225"/>
    </location>
</feature>
<proteinExistence type="predicted"/>
<comment type="caution">
    <text evidence="5">The sequence shown here is derived from an EMBL/GenBank/DDBJ whole genome shotgun (WGS) entry which is preliminary data.</text>
</comment>
<keyword evidence="2" id="KW-0732">Signal</keyword>
<evidence type="ECO:0000256" key="1">
    <source>
        <dbReference type="ARBA" id="ARBA00022801"/>
    </source>
</evidence>
<feature type="signal peptide" evidence="2">
    <location>
        <begin position="1"/>
        <end position="22"/>
    </location>
</feature>
<evidence type="ECO:0000313" key="6">
    <source>
        <dbReference type="Proteomes" id="UP000078486"/>
    </source>
</evidence>
<evidence type="ECO:0000256" key="2">
    <source>
        <dbReference type="SAM" id="SignalP"/>
    </source>
</evidence>
<dbReference type="AlphaFoldDB" id="A0A178IJL7"/>
<reference evidence="5 6" key="1">
    <citation type="submission" date="2016-01" db="EMBL/GenBank/DDBJ databases">
        <title>High potential of lignocellulose degradation of a new Verrucomicrobia species.</title>
        <authorList>
            <person name="Wang Y."/>
            <person name="Shi Y."/>
            <person name="Qiu Z."/>
            <person name="Liu S."/>
            <person name="Yang H."/>
        </authorList>
    </citation>
    <scope>NUCLEOTIDE SEQUENCE [LARGE SCALE GENOMIC DNA]</scope>
    <source>
        <strain evidence="5 6">TSB47</strain>
    </source>
</reference>
<dbReference type="InterPro" id="IPR036514">
    <property type="entry name" value="SGNH_hydro_sf"/>
</dbReference>
<dbReference type="Gene3D" id="3.40.50.1820">
    <property type="entry name" value="alpha/beta hydrolase"/>
    <property type="match status" value="1"/>
</dbReference>
<evidence type="ECO:0000259" key="4">
    <source>
        <dbReference type="Pfam" id="PF20434"/>
    </source>
</evidence>
<name>A0A178IJL7_9BACT</name>
<keyword evidence="1" id="KW-0378">Hydrolase</keyword>
<dbReference type="GO" id="GO:0016788">
    <property type="term" value="F:hydrolase activity, acting on ester bonds"/>
    <property type="evidence" value="ECO:0007669"/>
    <property type="project" value="UniProtKB-ARBA"/>
</dbReference>
<dbReference type="PANTHER" id="PTHR48081:SF13">
    <property type="entry name" value="ALPHA_BETA HYDROLASE"/>
    <property type="match status" value="1"/>
</dbReference>
<dbReference type="Gene3D" id="3.40.50.1110">
    <property type="entry name" value="SGNH hydrolase"/>
    <property type="match status" value="1"/>
</dbReference>
<feature type="domain" description="BD-FAE-like" evidence="4">
    <location>
        <begin position="259"/>
        <end position="475"/>
    </location>
</feature>
<organism evidence="5 6">
    <name type="scientific">Termitidicoccus mucosus</name>
    <dbReference type="NCBI Taxonomy" id="1184151"/>
    <lineage>
        <taxon>Bacteria</taxon>
        <taxon>Pseudomonadati</taxon>
        <taxon>Verrucomicrobiota</taxon>
        <taxon>Opitutia</taxon>
        <taxon>Opitutales</taxon>
        <taxon>Opitutaceae</taxon>
        <taxon>Termitidicoccus</taxon>
    </lineage>
</organism>
<dbReference type="InterPro" id="IPR049492">
    <property type="entry name" value="BD-FAE-like_dom"/>
</dbReference>
<protein>
    <recommendedName>
        <fullName evidence="7">Lipase</fullName>
    </recommendedName>
</protein>
<feature type="chain" id="PRO_5008088968" description="Lipase" evidence="2">
    <location>
        <begin position="23"/>
        <end position="521"/>
    </location>
</feature>
<dbReference type="SUPFAM" id="SSF52266">
    <property type="entry name" value="SGNH hydrolase"/>
    <property type="match status" value="1"/>
</dbReference>
<dbReference type="CDD" id="cd00229">
    <property type="entry name" value="SGNH_hydrolase"/>
    <property type="match status" value="1"/>
</dbReference>
<evidence type="ECO:0008006" key="7">
    <source>
        <dbReference type="Google" id="ProtNLM"/>
    </source>
</evidence>
<dbReference type="EMBL" id="LRRQ01000075">
    <property type="protein sequence ID" value="OAM90073.1"/>
    <property type="molecule type" value="Genomic_DNA"/>
</dbReference>
<dbReference type="Proteomes" id="UP000078486">
    <property type="component" value="Unassembled WGS sequence"/>
</dbReference>
<dbReference type="SUPFAM" id="SSF53474">
    <property type="entry name" value="alpha/beta-Hydrolases"/>
    <property type="match status" value="1"/>
</dbReference>
<dbReference type="OrthoDB" id="9815425at2"/>
<dbReference type="PANTHER" id="PTHR48081">
    <property type="entry name" value="AB HYDROLASE SUPERFAMILY PROTEIN C4A8.06C"/>
    <property type="match status" value="1"/>
</dbReference>
<dbReference type="InterPro" id="IPR013830">
    <property type="entry name" value="SGNH_hydro"/>
</dbReference>
<sequence>MTTRFCLKHAILCMCLAGAASADGVLEPAPPGAPRPRHPAFAKVEDTPGLPRVLLLGDSISIGYTLPVRERLKDVANVHRAPANCADTANGLRQLDRWLGSGKWDVIHFNFGLHDIKYLDKTGKYVPPSEGTQVASPEQYEKNLRELVRRLKKNGAALIFATSTPVPDGAEGRVKGDAARYNQIAVKIMQQERVAINDLFTLASEKQAEIQLERNVHFTPQGYQLLAEQVAEKIRDALAGKIRVVRDVEFLEPDRAEKLDLYRPPMETEKKGQFPALIWIHGGGWAGGEKDARREQVIGGALARAGYVVASIDYKLGRTENAWPQNLLDCKNAVRFLRANAEKYNIDPDRIAVGGGSAGGHLALMVGLTAGQKDLEPVAPYPGVSNAVRCVLNFYGVTNLLTRRETRPDGTPTDKLKSGGGLLRAFGAKSANDPVLRLASPVSHINRSSVPVLTLHGRADTTVDYMQAEELDRELTKCGVPHETIWLDGIGHTFDLETWKDKKLPRDIKPDVLEFLARYMK</sequence>
<dbReference type="InterPro" id="IPR050300">
    <property type="entry name" value="GDXG_lipolytic_enzyme"/>
</dbReference>
<dbReference type="Pfam" id="PF13472">
    <property type="entry name" value="Lipase_GDSL_2"/>
    <property type="match status" value="1"/>
</dbReference>